<accession>A0A0U5B029</accession>
<sequence>MTKQLQQRMDKLKERAETADDHAVMETAYGLAAAQRHREHAQQCWTEYGCLMADLETFEEWTEERTVILKGRVMR</sequence>
<dbReference type="Proteomes" id="UP000217696">
    <property type="component" value="Chromosome"/>
</dbReference>
<gene>
    <name evidence="1" type="ORF">CB4_01774</name>
</gene>
<dbReference type="OrthoDB" id="2680611at2"/>
<name>A0A0U5B029_9BACL</name>
<dbReference type="RefSeq" id="WP_096465065.1">
    <property type="nucleotide sequence ID" value="NZ_AP017312.1"/>
</dbReference>
<organism evidence="1 2">
    <name type="scientific">Aneurinibacillus soli</name>
    <dbReference type="NCBI Taxonomy" id="1500254"/>
    <lineage>
        <taxon>Bacteria</taxon>
        <taxon>Bacillati</taxon>
        <taxon>Bacillota</taxon>
        <taxon>Bacilli</taxon>
        <taxon>Bacillales</taxon>
        <taxon>Paenibacillaceae</taxon>
        <taxon>Aneurinibacillus group</taxon>
        <taxon>Aneurinibacillus</taxon>
    </lineage>
</organism>
<dbReference type="KEGG" id="asoc:CB4_01774"/>
<dbReference type="EMBL" id="AP017312">
    <property type="protein sequence ID" value="BAU27600.1"/>
    <property type="molecule type" value="Genomic_DNA"/>
</dbReference>
<proteinExistence type="predicted"/>
<evidence type="ECO:0000313" key="1">
    <source>
        <dbReference type="EMBL" id="BAU27600.1"/>
    </source>
</evidence>
<protein>
    <submittedName>
        <fullName evidence="1">Uncharacterized protein</fullName>
    </submittedName>
</protein>
<keyword evidence="2" id="KW-1185">Reference proteome</keyword>
<reference evidence="1 2" key="1">
    <citation type="submission" date="2015-12" db="EMBL/GenBank/DDBJ databases">
        <title>Genome sequence of Aneurinibacillus soli.</title>
        <authorList>
            <person name="Lee J.S."/>
            <person name="Lee K.C."/>
            <person name="Kim K.K."/>
            <person name="Lee B.W."/>
        </authorList>
    </citation>
    <scope>NUCLEOTIDE SEQUENCE [LARGE SCALE GENOMIC DNA]</scope>
    <source>
        <strain evidence="1 2">CB4</strain>
    </source>
</reference>
<evidence type="ECO:0000313" key="2">
    <source>
        <dbReference type="Proteomes" id="UP000217696"/>
    </source>
</evidence>
<dbReference type="AlphaFoldDB" id="A0A0U5B029"/>